<evidence type="ECO:0000256" key="5">
    <source>
        <dbReference type="SAM" id="MobiDB-lite"/>
    </source>
</evidence>
<dbReference type="SMART" id="SM00470">
    <property type="entry name" value="ParB"/>
    <property type="match status" value="1"/>
</dbReference>
<dbReference type="PANTHER" id="PTHR33375:SF1">
    <property type="entry name" value="CHROMOSOME-PARTITIONING PROTEIN PARB-RELATED"/>
    <property type="match status" value="1"/>
</dbReference>
<comment type="similarity">
    <text evidence="4">Belongs to the N(4)/N(6)-methyltransferase family.</text>
</comment>
<dbReference type="Pfam" id="PF01555">
    <property type="entry name" value="N6_N4_Mtase"/>
    <property type="match status" value="1"/>
</dbReference>
<feature type="domain" description="ParB-like N-terminal" evidence="6">
    <location>
        <begin position="18"/>
        <end position="104"/>
    </location>
</feature>
<dbReference type="InterPro" id="IPR050336">
    <property type="entry name" value="Chromosome_partition/occlusion"/>
</dbReference>
<comment type="caution">
    <text evidence="7">The sequence shown here is derived from an EMBL/GenBank/DDBJ whole genome shotgun (WGS) entry which is preliminary data.</text>
</comment>
<dbReference type="InterPro" id="IPR029063">
    <property type="entry name" value="SAM-dependent_MTases_sf"/>
</dbReference>
<dbReference type="GO" id="GO:0008168">
    <property type="term" value="F:methyltransferase activity"/>
    <property type="evidence" value="ECO:0007669"/>
    <property type="project" value="UniProtKB-KW"/>
</dbReference>
<accession>A0ABQ1L530</accession>
<proteinExistence type="inferred from homology"/>
<dbReference type="RefSeq" id="WP_188483879.1">
    <property type="nucleotide sequence ID" value="NZ_BMFC01000016.1"/>
</dbReference>
<dbReference type="InterPro" id="IPR002941">
    <property type="entry name" value="DNA_methylase_N4/N6"/>
</dbReference>
<evidence type="ECO:0000313" key="8">
    <source>
        <dbReference type="Proteomes" id="UP000645462"/>
    </source>
</evidence>
<dbReference type="InterPro" id="IPR001091">
    <property type="entry name" value="RM_Methyltransferase"/>
</dbReference>
<comment type="catalytic activity">
    <reaction evidence="3">
        <text>a 2'-deoxyadenosine in DNA + S-adenosyl-L-methionine = an N(6)-methyl-2'-deoxyadenosine in DNA + S-adenosyl-L-homocysteine + H(+)</text>
        <dbReference type="Rhea" id="RHEA:15197"/>
        <dbReference type="Rhea" id="RHEA-COMP:12418"/>
        <dbReference type="Rhea" id="RHEA-COMP:12419"/>
        <dbReference type="ChEBI" id="CHEBI:15378"/>
        <dbReference type="ChEBI" id="CHEBI:57856"/>
        <dbReference type="ChEBI" id="CHEBI:59789"/>
        <dbReference type="ChEBI" id="CHEBI:90615"/>
        <dbReference type="ChEBI" id="CHEBI:90616"/>
        <dbReference type="EC" id="2.1.1.72"/>
    </reaction>
</comment>
<dbReference type="CDD" id="cd16403">
    <property type="entry name" value="ParB_N_like_MT"/>
    <property type="match status" value="1"/>
</dbReference>
<dbReference type="InterPro" id="IPR015840">
    <property type="entry name" value="DNA_MeTrfase_ParB"/>
</dbReference>
<evidence type="ECO:0000256" key="3">
    <source>
        <dbReference type="ARBA" id="ARBA00047942"/>
    </source>
</evidence>
<dbReference type="PIRSF" id="PIRSF036758">
    <property type="entry name" value="Aden_M_ParB"/>
    <property type="match status" value="1"/>
</dbReference>
<sequence>MTADAEHTARAWPAAQVEMWQVADLVPYARNARQHPADQIDQIAASMQRFGFTIPMLVAEDGTIIAGHGRLMAAAQLGLDEVPVMVARGWTEEDRRLYTLADNRLAEIAEWDPEMLRLEIEDLRSEFGIEDFGMIGFSADDLAEMLPDALVETTGGLTDPDDVPDVPETPVTRPGDVWILGAHRLLCGDSTVPTDVEKLLRGVKPLLMCTDPPYGVAYDPGWRNTAGAAKTKRTGKVLNDDRADWREAWALFPGDVAYVWHGALHAATVAESLEACGFAIRSQIIWAKERLVLSRGDYHWQHEPCWYAVRTSGKGHWAGDRKQTTLWHISSKDQDASTIHGTQKPVACMRRPIENNSSPGQAVYEPFMGSGTTLIAAEMTGRVCLGLELNPAYIDVAVTRWQDFTGEVAVLESTGQAFGARSGAAASTNEKTDSEADDDPR</sequence>
<dbReference type="SUPFAM" id="SSF53335">
    <property type="entry name" value="S-adenosyl-L-methionine-dependent methyltransferases"/>
    <property type="match status" value="1"/>
</dbReference>
<feature type="compositionally biased region" description="Basic and acidic residues" evidence="5">
    <location>
        <begin position="430"/>
        <end position="441"/>
    </location>
</feature>
<name>A0ABQ1L530_9RHOB</name>
<keyword evidence="8" id="KW-1185">Reference proteome</keyword>
<dbReference type="InterPro" id="IPR036086">
    <property type="entry name" value="ParB/Sulfiredoxin_sf"/>
</dbReference>
<evidence type="ECO:0000256" key="4">
    <source>
        <dbReference type="RuleBase" id="RU362026"/>
    </source>
</evidence>
<dbReference type="Proteomes" id="UP000645462">
    <property type="component" value="Unassembled WGS sequence"/>
</dbReference>
<evidence type="ECO:0000256" key="2">
    <source>
        <dbReference type="ARBA" id="ARBA00022679"/>
    </source>
</evidence>
<dbReference type="Pfam" id="PF02195">
    <property type="entry name" value="ParB_N"/>
    <property type="match status" value="1"/>
</dbReference>
<evidence type="ECO:0000313" key="7">
    <source>
        <dbReference type="EMBL" id="GGC19380.1"/>
    </source>
</evidence>
<evidence type="ECO:0000259" key="6">
    <source>
        <dbReference type="SMART" id="SM00470"/>
    </source>
</evidence>
<dbReference type="EC" id="2.1.1.-" evidence="4"/>
<evidence type="ECO:0000256" key="1">
    <source>
        <dbReference type="ARBA" id="ARBA00022603"/>
    </source>
</evidence>
<dbReference type="PANTHER" id="PTHR33375">
    <property type="entry name" value="CHROMOSOME-PARTITIONING PROTEIN PARB-RELATED"/>
    <property type="match status" value="1"/>
</dbReference>
<organism evidence="7 8">
    <name type="scientific">Marivita lacus</name>
    <dbReference type="NCBI Taxonomy" id="1323742"/>
    <lineage>
        <taxon>Bacteria</taxon>
        <taxon>Pseudomonadati</taxon>
        <taxon>Pseudomonadota</taxon>
        <taxon>Alphaproteobacteria</taxon>
        <taxon>Rhodobacterales</taxon>
        <taxon>Roseobacteraceae</taxon>
        <taxon>Marivita</taxon>
    </lineage>
</organism>
<dbReference type="EMBL" id="BMFC01000016">
    <property type="protein sequence ID" value="GGC19380.1"/>
    <property type="molecule type" value="Genomic_DNA"/>
</dbReference>
<gene>
    <name evidence="7" type="ORF">GCM10011363_40120</name>
</gene>
<dbReference type="InterPro" id="IPR003115">
    <property type="entry name" value="ParB_N"/>
</dbReference>
<dbReference type="PRINTS" id="PR00508">
    <property type="entry name" value="S21N4MTFRASE"/>
</dbReference>
<dbReference type="GO" id="GO:0032259">
    <property type="term" value="P:methylation"/>
    <property type="evidence" value="ECO:0007669"/>
    <property type="project" value="UniProtKB-KW"/>
</dbReference>
<keyword evidence="2" id="KW-0808">Transferase</keyword>
<dbReference type="Gene3D" id="3.90.1530.10">
    <property type="entry name" value="Conserved hypothetical protein from pyrococcus furiosus pfu- 392566-001, ParB domain"/>
    <property type="match status" value="1"/>
</dbReference>
<reference evidence="8" key="1">
    <citation type="journal article" date="2019" name="Int. J. Syst. Evol. Microbiol.">
        <title>The Global Catalogue of Microorganisms (GCM) 10K type strain sequencing project: providing services to taxonomists for standard genome sequencing and annotation.</title>
        <authorList>
            <consortium name="The Broad Institute Genomics Platform"/>
            <consortium name="The Broad Institute Genome Sequencing Center for Infectious Disease"/>
            <person name="Wu L."/>
            <person name="Ma J."/>
        </authorList>
    </citation>
    <scope>NUCLEOTIDE SEQUENCE [LARGE SCALE GENOMIC DNA]</scope>
    <source>
        <strain evidence="8">CGMCC 1.12478</strain>
    </source>
</reference>
<dbReference type="Gene3D" id="3.40.50.150">
    <property type="entry name" value="Vaccinia Virus protein VP39"/>
    <property type="match status" value="1"/>
</dbReference>
<dbReference type="SUPFAM" id="SSF110849">
    <property type="entry name" value="ParB/Sulfiredoxin"/>
    <property type="match status" value="1"/>
</dbReference>
<keyword evidence="1 7" id="KW-0489">Methyltransferase</keyword>
<protein>
    <recommendedName>
        <fullName evidence="4">Methyltransferase</fullName>
        <ecNumber evidence="4">2.1.1.-</ecNumber>
    </recommendedName>
</protein>
<feature type="region of interest" description="Disordered" evidence="5">
    <location>
        <begin position="419"/>
        <end position="441"/>
    </location>
</feature>